<dbReference type="PANTHER" id="PTHR43852:SF3">
    <property type="entry name" value="NUCLEOTIDYLTRANSFERASE"/>
    <property type="match status" value="1"/>
</dbReference>
<comment type="catalytic activity">
    <reaction evidence="3">
        <text>L-tyrosyl-[protein] + ATP = O-(5'-adenylyl)-L-tyrosyl-[protein] + diphosphate</text>
        <dbReference type="Rhea" id="RHEA:54288"/>
        <dbReference type="Rhea" id="RHEA-COMP:10136"/>
        <dbReference type="Rhea" id="RHEA-COMP:13846"/>
        <dbReference type="ChEBI" id="CHEBI:30616"/>
        <dbReference type="ChEBI" id="CHEBI:33019"/>
        <dbReference type="ChEBI" id="CHEBI:46858"/>
        <dbReference type="ChEBI" id="CHEBI:83624"/>
        <dbReference type="EC" id="2.7.7.108"/>
    </reaction>
</comment>
<dbReference type="Proteomes" id="UP001068021">
    <property type="component" value="Unassembled WGS sequence"/>
</dbReference>
<comment type="catalytic activity">
    <reaction evidence="2">
        <text>O-(5'-adenylyl)-L-tyrosyl-[protein] + ATP = O-[5'-(adenylyl-(5'-&gt;3')-adenylyl)]-L-tyrosyl-[protein] + diphosphate</text>
        <dbReference type="Rhea" id="RHEA:66528"/>
        <dbReference type="Rhea" id="RHEA-COMP:13846"/>
        <dbReference type="Rhea" id="RHEA-COMP:17046"/>
        <dbReference type="ChEBI" id="CHEBI:30616"/>
        <dbReference type="ChEBI" id="CHEBI:33019"/>
        <dbReference type="ChEBI" id="CHEBI:83624"/>
        <dbReference type="ChEBI" id="CHEBI:167160"/>
    </reaction>
</comment>
<dbReference type="PANTHER" id="PTHR43852">
    <property type="entry name" value="NUCLEOTIDYLTRANSFERASE"/>
    <property type="match status" value="1"/>
</dbReference>
<dbReference type="EMBL" id="JAPVER010000020">
    <property type="protein sequence ID" value="MCZ3365721.1"/>
    <property type="molecule type" value="Genomic_DNA"/>
</dbReference>
<protein>
    <recommendedName>
        <fullName evidence="1">protein adenylyltransferase</fullName>
        <ecNumber evidence="1">2.7.7.108</ecNumber>
    </recommendedName>
</protein>
<dbReference type="Proteomes" id="UP001074446">
    <property type="component" value="Unassembled WGS sequence"/>
</dbReference>
<keyword evidence="7" id="KW-1185">Reference proteome</keyword>
<dbReference type="SUPFAM" id="SSF81301">
    <property type="entry name" value="Nucleotidyltransferase"/>
    <property type="match status" value="1"/>
</dbReference>
<dbReference type="InterPro" id="IPR043519">
    <property type="entry name" value="NT_sf"/>
</dbReference>
<comment type="caution">
    <text evidence="5">The sequence shown here is derived from an EMBL/GenBank/DDBJ whole genome shotgun (WGS) entry which is preliminary data.</text>
</comment>
<gene>
    <name evidence="6" type="ORF">O3H35_00890</name>
    <name evidence="5" type="ORF">O3H54_07475</name>
</gene>
<evidence type="ECO:0000259" key="4">
    <source>
        <dbReference type="Pfam" id="PF18765"/>
    </source>
</evidence>
<reference evidence="5" key="1">
    <citation type="submission" date="2022-12" db="EMBL/GenBank/DDBJ databases">
        <title>Reclassification of two methanogenic archaea species isolated from the Kolyma lowland permafrost.</title>
        <authorList>
            <person name="Trubitsyn V.E."/>
            <person name="Rivkina E.M."/>
            <person name="Shcherbakova V.A."/>
        </authorList>
    </citation>
    <scope>NUCLEOTIDE SEQUENCE</scope>
    <source>
        <strain evidence="5">M2</strain>
        <strain evidence="6">MK4</strain>
    </source>
</reference>
<dbReference type="Gene3D" id="3.30.460.10">
    <property type="entry name" value="Beta Polymerase, domain 2"/>
    <property type="match status" value="1"/>
</dbReference>
<evidence type="ECO:0000313" key="7">
    <source>
        <dbReference type="Proteomes" id="UP001068021"/>
    </source>
</evidence>
<evidence type="ECO:0000256" key="3">
    <source>
        <dbReference type="ARBA" id="ARBA00048696"/>
    </source>
</evidence>
<dbReference type="GO" id="GO:0070733">
    <property type="term" value="F:AMPylase activity"/>
    <property type="evidence" value="ECO:0007669"/>
    <property type="project" value="UniProtKB-EC"/>
</dbReference>
<dbReference type="InterPro" id="IPR041633">
    <property type="entry name" value="Polbeta"/>
</dbReference>
<evidence type="ECO:0000256" key="2">
    <source>
        <dbReference type="ARBA" id="ARBA00047518"/>
    </source>
</evidence>
<dbReference type="Pfam" id="PF18765">
    <property type="entry name" value="Polbeta"/>
    <property type="match status" value="1"/>
</dbReference>
<evidence type="ECO:0000256" key="1">
    <source>
        <dbReference type="ARBA" id="ARBA00034531"/>
    </source>
</evidence>
<name>A0A9E4ZX58_9EURY</name>
<feature type="domain" description="Polymerase beta nucleotidyltransferase" evidence="4">
    <location>
        <begin position="5"/>
        <end position="100"/>
    </location>
</feature>
<accession>A0A9E4ZX58</accession>
<dbReference type="NCBIfam" id="NF047752">
    <property type="entry name" value="MntA_antitoxin"/>
    <property type="match status" value="1"/>
</dbReference>
<dbReference type="AlphaFoldDB" id="A0A9E4ZX58"/>
<dbReference type="CDD" id="cd05403">
    <property type="entry name" value="NT_KNTase_like"/>
    <property type="match status" value="1"/>
</dbReference>
<dbReference type="InterPro" id="IPR052930">
    <property type="entry name" value="TA_antitoxin_MntA"/>
</dbReference>
<dbReference type="EMBL" id="JAPVES010000024">
    <property type="protein sequence ID" value="MCZ3371185.1"/>
    <property type="molecule type" value="Genomic_DNA"/>
</dbReference>
<sequence>MKYEKEVKEFLQKQAHVKLAYLFGSVALQKAGKLSDIDIGIFLDESLEKKEKFKIKLKLISDLENILKNNRIDLVIMNDASISLNFEIIKANYPLFIQNKNLKVDLEQYIISRYLDRQYYDKRWADSLIKKTAK</sequence>
<dbReference type="EC" id="2.7.7.108" evidence="1"/>
<proteinExistence type="predicted"/>
<evidence type="ECO:0000313" key="6">
    <source>
        <dbReference type="EMBL" id="MCZ3371185.1"/>
    </source>
</evidence>
<dbReference type="RefSeq" id="WP_048192845.1">
    <property type="nucleotide sequence ID" value="NZ_JAPVER010000020.1"/>
</dbReference>
<evidence type="ECO:0000313" key="5">
    <source>
        <dbReference type="EMBL" id="MCZ3365721.1"/>
    </source>
</evidence>
<organism evidence="5 7">
    <name type="scientific">Methanobacterium veterum</name>
    <dbReference type="NCBI Taxonomy" id="408577"/>
    <lineage>
        <taxon>Archaea</taxon>
        <taxon>Methanobacteriati</taxon>
        <taxon>Methanobacteriota</taxon>
        <taxon>Methanomada group</taxon>
        <taxon>Methanobacteria</taxon>
        <taxon>Methanobacteriales</taxon>
        <taxon>Methanobacteriaceae</taxon>
        <taxon>Methanobacterium</taxon>
    </lineage>
</organism>